<name>A0A838ZPY3_9FLAO</name>
<accession>A0A838ZPY3</accession>
<dbReference type="NCBIfam" id="TIGR04183">
    <property type="entry name" value="Por_Secre_tail"/>
    <property type="match status" value="1"/>
</dbReference>
<reference evidence="3 4" key="1">
    <citation type="submission" date="2020-07" db="EMBL/GenBank/DDBJ databases">
        <title>Moheibacter lacus sp. nov., a member of the family Flavobacteriaceae isolated from freshwater lake sediment.</title>
        <authorList>
            <person name="Liu Y."/>
        </authorList>
    </citation>
    <scope>NUCLEOTIDE SEQUENCE [LARGE SCALE GENOMIC DNA]</scope>
    <source>
        <strain evidence="3 4">BDHS18</strain>
    </source>
</reference>
<evidence type="ECO:0000256" key="1">
    <source>
        <dbReference type="ARBA" id="ARBA00022729"/>
    </source>
</evidence>
<organism evidence="3 4">
    <name type="scientific">Moheibacter lacus</name>
    <dbReference type="NCBI Taxonomy" id="2745851"/>
    <lineage>
        <taxon>Bacteria</taxon>
        <taxon>Pseudomonadati</taxon>
        <taxon>Bacteroidota</taxon>
        <taxon>Flavobacteriia</taxon>
        <taxon>Flavobacteriales</taxon>
        <taxon>Weeksellaceae</taxon>
        <taxon>Moheibacter</taxon>
    </lineage>
</organism>
<dbReference type="InterPro" id="IPR026444">
    <property type="entry name" value="Secre_tail"/>
</dbReference>
<dbReference type="Pfam" id="PF18962">
    <property type="entry name" value="Por_Secre_tail"/>
    <property type="match status" value="1"/>
</dbReference>
<evidence type="ECO:0000313" key="4">
    <source>
        <dbReference type="Proteomes" id="UP000552241"/>
    </source>
</evidence>
<dbReference type="RefSeq" id="WP_182043212.1">
    <property type="nucleotide sequence ID" value="NZ_JACDZE010000001.1"/>
</dbReference>
<feature type="domain" description="Secretion system C-terminal sorting" evidence="2">
    <location>
        <begin position="906"/>
        <end position="977"/>
    </location>
</feature>
<dbReference type="Proteomes" id="UP000552241">
    <property type="component" value="Unassembled WGS sequence"/>
</dbReference>
<protein>
    <submittedName>
        <fullName evidence="3">T9SS type A sorting domain-containing protein</fullName>
    </submittedName>
</protein>
<keyword evidence="1" id="KW-0732">Signal</keyword>
<evidence type="ECO:0000313" key="3">
    <source>
        <dbReference type="EMBL" id="MBA5629667.1"/>
    </source>
</evidence>
<proteinExistence type="predicted"/>
<dbReference type="EMBL" id="JACDZE010000001">
    <property type="protein sequence ID" value="MBA5629667.1"/>
    <property type="molecule type" value="Genomic_DNA"/>
</dbReference>
<sequence length="978" mass="109936">MKKFYIIIFIFFINHGFAQNEVEAELLEINYLQESVPKNIFVFQNQVYFTADDSIHGRELWKIENDVPVLIMDLTSGYNDSFNDNCKFLITEDFIYFTTANGKKLWKSDGTEESTTLLLSNTDSEYPCFSLMVEFNSKIYFSYNDGSHGLELWETDGTVGGTSMLKDIYLGSNGSSIEDFFVFNNTLFFTAIDGDGTHRREIWKSDGTEPGTMMLKDIGGETYADGVKPGNDFLILNNHFYFYGYTQSYGYELWKSDGTEEGTQMVKDIFPGYNSSEYTYNRLYGAVGDGYIAFRAFTPDSGYELWRSDGTESGTFKIKEINPNNGSYGDGIPNPGWLNTSIEGYNGKVYFTGSQGGSWKLWVTDGTEQGTVQFLDLDAGEDEYYKGFKKVNNKLYFFNSRRVMQTDGVSSQIFVNMQNDGGVSQFQPFLDKVFFVKNSDEFYGLELWESKLNNEDLKVYDVNLIQSSSPRNFASLGDKVLFFGQNYTYYEVPMISDGTQEGTKSIVDNPPFRVDNNDAAILFKVGNNMFFKGYIGQYVNMELYKTDGTPEGTGLVKDINVGSGGSVTRELYVNYNEILYFLANDGVHGEELWRSDGTEEGTYMVADFSGNYTSSTIIDFEIWNGFLYFSGSLVDSSFPDPIVGIWKTDGTEGGTEVVIQWESSGLYDNGPHNIIAVGDKLFFTKDESNSSYGDNSLYVTQGTNETTAKLGEWSGHSVLEEFVELNGKLIFDANKPQGSENLFISDGTIEGTHEINENLSFYNILKTKKCGNQIYFTAGYTGQGGNLWVSNGTSNGTIQLSQNIVNIDKTTCYNNNLVFLDSEEYYAYELKVTNGQQINSVLVDFNYSELGQNEGIDGVYANENLLFLTIKTKKHGNELYVSNPDFVLSTEEINEGLANNNQNVLIYPNPTSSEINVVSNDQSKIKQIQIYDLTGKLIEIGVYNSNEVKLNVGIYNSGIYLLKVNTEKNSTTKKVVVK</sequence>
<comment type="caution">
    <text evidence="3">The sequence shown here is derived from an EMBL/GenBank/DDBJ whole genome shotgun (WGS) entry which is preliminary data.</text>
</comment>
<gene>
    <name evidence="3" type="ORF">HU137_07780</name>
</gene>
<dbReference type="AlphaFoldDB" id="A0A838ZPY3"/>
<keyword evidence="4" id="KW-1185">Reference proteome</keyword>
<evidence type="ECO:0000259" key="2">
    <source>
        <dbReference type="Pfam" id="PF18962"/>
    </source>
</evidence>